<dbReference type="Proteomes" id="UP000264353">
    <property type="component" value="Chromosome A8"/>
</dbReference>
<evidence type="ECO:0000313" key="2">
    <source>
        <dbReference type="Proteomes" id="UP000264353"/>
    </source>
</evidence>
<protein>
    <submittedName>
        <fullName evidence="1">Uncharacterized protein</fullName>
    </submittedName>
</protein>
<reference evidence="1 2" key="1">
    <citation type="submission" date="2018-06" db="EMBL/GenBank/DDBJ databases">
        <title>WGS assembly of Brassica rapa FPsc.</title>
        <authorList>
            <person name="Bowman J."/>
            <person name="Kohchi T."/>
            <person name="Yamato K."/>
            <person name="Jenkins J."/>
            <person name="Shu S."/>
            <person name="Ishizaki K."/>
            <person name="Yamaoka S."/>
            <person name="Nishihama R."/>
            <person name="Nakamura Y."/>
            <person name="Berger F."/>
            <person name="Adam C."/>
            <person name="Aki S."/>
            <person name="Althoff F."/>
            <person name="Araki T."/>
            <person name="Arteaga-Vazquez M."/>
            <person name="Balasubrmanian S."/>
            <person name="Bauer D."/>
            <person name="Boehm C."/>
            <person name="Briginshaw L."/>
            <person name="Caballero-Perez J."/>
            <person name="Catarino B."/>
            <person name="Chen F."/>
            <person name="Chiyoda S."/>
            <person name="Chovatia M."/>
            <person name="Davies K."/>
            <person name="Delmans M."/>
            <person name="Demura T."/>
            <person name="Dierschke T."/>
            <person name="Dolan L."/>
            <person name="Dorantes-Acosta A."/>
            <person name="Eklund D."/>
            <person name="Florent S."/>
            <person name="Flores-Sandoval E."/>
            <person name="Fujiyama A."/>
            <person name="Fukuzawa H."/>
            <person name="Galik B."/>
            <person name="Grimanelli D."/>
            <person name="Grimwood J."/>
            <person name="Grossniklaus U."/>
            <person name="Hamada T."/>
            <person name="Haseloff J."/>
            <person name="Hetherington A."/>
            <person name="Higo A."/>
            <person name="Hirakawa Y."/>
            <person name="Hundley H."/>
            <person name="Ikeda Y."/>
            <person name="Inoue K."/>
            <person name="Inoue S."/>
            <person name="Ishida S."/>
            <person name="Jia Q."/>
            <person name="Kakita M."/>
            <person name="Kanazawa T."/>
            <person name="Kawai Y."/>
            <person name="Kawashima T."/>
            <person name="Kennedy M."/>
            <person name="Kinose K."/>
            <person name="Kinoshita T."/>
            <person name="Kohara Y."/>
            <person name="Koide E."/>
            <person name="Komatsu K."/>
            <person name="Kopischke S."/>
            <person name="Kubo M."/>
            <person name="Kyozuka J."/>
            <person name="Lagercrantz U."/>
            <person name="Lin S."/>
            <person name="Lindquist E."/>
            <person name="Lipzen A."/>
            <person name="Lu C."/>
            <person name="Luna E."/>
            <person name="Martienssen R."/>
            <person name="Minamino N."/>
            <person name="Mizutani M."/>
            <person name="Mizutani M."/>
            <person name="Mochizuki N."/>
            <person name="Monte I."/>
            <person name="Mosher R."/>
            <person name="Nagasaki H."/>
            <person name="Nakagami H."/>
            <person name="Naramoto S."/>
            <person name="Nishitani K."/>
            <person name="Ohtani M."/>
            <person name="Okamoto T."/>
            <person name="Okumura M."/>
            <person name="Phillips J."/>
            <person name="Pollak B."/>
            <person name="Reinders A."/>
            <person name="Roevekamp M."/>
            <person name="Sano R."/>
            <person name="Sawa S."/>
            <person name="Schmid M."/>
            <person name="Shirakawa M."/>
            <person name="Solano R."/>
            <person name="Spunde A."/>
            <person name="Suetsugu N."/>
            <person name="Sugano S."/>
            <person name="Sugiyama A."/>
            <person name="Sun R."/>
            <person name="Suzuki Y."/>
            <person name="Takenaka M."/>
            <person name="Takezawa D."/>
            <person name="Tomogane H."/>
            <person name="Tsuzuki M."/>
            <person name="Ueda T."/>
            <person name="Umeda M."/>
            <person name="Ward J."/>
            <person name="Watanabe Y."/>
            <person name="Yazaki K."/>
            <person name="Yokoyama R."/>
            <person name="Yoshitake Y."/>
            <person name="Yotsui I."/>
            <person name="Zachgo S."/>
            <person name="Schmutz J."/>
        </authorList>
    </citation>
    <scope>NUCLEOTIDE SEQUENCE [LARGE SCALE GENOMIC DNA]</scope>
    <source>
        <strain evidence="2">cv. B-3</strain>
    </source>
</reference>
<evidence type="ECO:0000313" key="1">
    <source>
        <dbReference type="EMBL" id="RID50408.1"/>
    </source>
</evidence>
<organism evidence="1 2">
    <name type="scientific">Brassica campestris</name>
    <name type="common">Field mustard</name>
    <dbReference type="NCBI Taxonomy" id="3711"/>
    <lineage>
        <taxon>Eukaryota</taxon>
        <taxon>Viridiplantae</taxon>
        <taxon>Streptophyta</taxon>
        <taxon>Embryophyta</taxon>
        <taxon>Tracheophyta</taxon>
        <taxon>Spermatophyta</taxon>
        <taxon>Magnoliopsida</taxon>
        <taxon>eudicotyledons</taxon>
        <taxon>Gunneridae</taxon>
        <taxon>Pentapetalae</taxon>
        <taxon>rosids</taxon>
        <taxon>malvids</taxon>
        <taxon>Brassicales</taxon>
        <taxon>Brassicaceae</taxon>
        <taxon>Brassiceae</taxon>
        <taxon>Brassica</taxon>
    </lineage>
</organism>
<proteinExistence type="predicted"/>
<sequence length="104" mass="11981">MVETLFWLLSHLFCRNGCFCPHEFRNILLPSTLPSFDNLQHLDVSHVVPLQLVLHSSLLLHLSSYALVLSLQLGLATVPQRTHNWTHLPNHNSSPECLYQLWMV</sequence>
<gene>
    <name evidence="1" type="ORF">BRARA_H01139</name>
</gene>
<accession>A0A397YC11</accession>
<dbReference type="EMBL" id="CM010635">
    <property type="protein sequence ID" value="RID50408.1"/>
    <property type="molecule type" value="Genomic_DNA"/>
</dbReference>
<dbReference type="AlphaFoldDB" id="A0A397YC11"/>
<name>A0A397YC11_BRACM</name>